<dbReference type="NCBIfam" id="TIGR01536">
    <property type="entry name" value="asn_synth_AEB"/>
    <property type="match status" value="1"/>
</dbReference>
<dbReference type="EMBL" id="LNYP01000031">
    <property type="protein sequence ID" value="KTD37022.1"/>
    <property type="molecule type" value="Genomic_DNA"/>
</dbReference>
<evidence type="ECO:0000256" key="5">
    <source>
        <dbReference type="ARBA" id="ARBA00022840"/>
    </source>
</evidence>
<dbReference type="RefSeq" id="WP_058388946.1">
    <property type="nucleotide sequence ID" value="NZ_LCUA01000001.1"/>
</dbReference>
<dbReference type="Pfam" id="PF13537">
    <property type="entry name" value="GATase_7"/>
    <property type="match status" value="1"/>
</dbReference>
<dbReference type="Gene3D" id="3.60.20.10">
    <property type="entry name" value="Glutamine Phosphoribosylpyrophosphate, subunit 1, domain 1"/>
    <property type="match status" value="1"/>
</dbReference>
<comment type="similarity">
    <text evidence="2">Belongs to the asparagine synthetase family.</text>
</comment>
<comment type="caution">
    <text evidence="11">The sequence shown here is derived from an EMBL/GenBank/DDBJ whole genome shotgun (WGS) entry which is preliminary data.</text>
</comment>
<proteinExistence type="inferred from homology"/>
<keyword evidence="6 8" id="KW-0315">Glutamine amidotransferase</keyword>
<name>A0A0W0WXH4_9GAMM</name>
<reference evidence="11 12" key="1">
    <citation type="submission" date="2015-11" db="EMBL/GenBank/DDBJ databases">
        <title>Genomic analysis of 38 Legionella species identifies large and diverse effector repertoires.</title>
        <authorList>
            <person name="Burstein D."/>
            <person name="Amaro F."/>
            <person name="Zusman T."/>
            <person name="Lifshitz Z."/>
            <person name="Cohen O."/>
            <person name="Gilbert J.A."/>
            <person name="Pupko T."/>
            <person name="Shuman H.A."/>
            <person name="Segal G."/>
        </authorList>
    </citation>
    <scope>NUCLEOTIDE SEQUENCE [LARGE SCALE GENOMIC DNA]</scope>
    <source>
        <strain evidence="11 12">Oak Ridge-10</strain>
    </source>
</reference>
<comment type="pathway">
    <text evidence="1">Amino-acid biosynthesis; L-asparagine biosynthesis; L-asparagine from L-aspartate (L-Gln route): step 1/1.</text>
</comment>
<dbReference type="AlphaFoldDB" id="A0A0W0WXH4"/>
<dbReference type="InterPro" id="IPR017932">
    <property type="entry name" value="GATase_2_dom"/>
</dbReference>
<dbReference type="InterPro" id="IPR001962">
    <property type="entry name" value="Asn_synthase"/>
</dbReference>
<sequence>MCGIAGIYNLGSDSFSGLESVHKMANAMINRGPNGEGYFFAYKNNQNSQFLSKANPNLYPQKADLFLAHRRLSIIDLSDAALQPMCTEDRRYWITYNGELYNYQLLADELKRLGVDIVSRSDTEVLLKCYRQWGAKALDKFNGMFAFAIWDDKEKTLFCARDRVGIKPLYYTIQNNRFIFASDIKTLIASGLYKPDIDYEGLYHAMSYGVAPRPYTCFKNVFALPQSHWMLIKPNGEIIQQRYWQIPINTQDQTMSEMDAADLLEEKLKTSVKRRLVSDVTVGTFMSGGVDSTLITAMAAKEHPGIKAFTLGYEGYASEFDEVPQAKATAAMYPLEHVVRTIKADSILTNIQDNIRHFEEPYYSLSPNFLISRLVSEHEVTVVLNGLGGDELFAGYRHSRWANRQRLMRTIAPFFKILKNYKELYARVSEFSMAKTADRYYSLLFTIMSENIKQKLFLNPDIASLNTIEKLNQIYIGKDTTFTDSIEAMCYMDLIHYIGNHHVYRVDQFTMAFSLEGRFPFLDHEVIEAAFRIPSKYKIKNGQQKYIVKKVAEKYIAPECLSMKKKGFSLPMSHWIKNDLSNYVTTQLTSLAKRELFHPKVIWNVWSMFNQGKIDSRYVWQLVAVEAWLQMFF</sequence>
<keyword evidence="11" id="KW-0436">Ligase</keyword>
<evidence type="ECO:0000256" key="3">
    <source>
        <dbReference type="ARBA" id="ARBA00012737"/>
    </source>
</evidence>
<keyword evidence="4 9" id="KW-0547">Nucleotide-binding</keyword>
<evidence type="ECO:0000313" key="11">
    <source>
        <dbReference type="EMBL" id="KTD37022.1"/>
    </source>
</evidence>
<keyword evidence="5 9" id="KW-0067">ATP-binding</keyword>
<dbReference type="CDD" id="cd00712">
    <property type="entry name" value="AsnB"/>
    <property type="match status" value="1"/>
</dbReference>
<dbReference type="InterPro" id="IPR051786">
    <property type="entry name" value="ASN_synthetase/amidase"/>
</dbReference>
<dbReference type="GO" id="GO:0006529">
    <property type="term" value="P:asparagine biosynthetic process"/>
    <property type="evidence" value="ECO:0007669"/>
    <property type="project" value="UniProtKB-KW"/>
</dbReference>
<dbReference type="PATRIC" id="fig|29423.5.peg.2264"/>
<dbReference type="InterPro" id="IPR029055">
    <property type="entry name" value="Ntn_hydrolases_N"/>
</dbReference>
<evidence type="ECO:0000256" key="7">
    <source>
        <dbReference type="ARBA" id="ARBA00048741"/>
    </source>
</evidence>
<dbReference type="PIRSF" id="PIRSF001589">
    <property type="entry name" value="Asn_synthetase_glu-h"/>
    <property type="match status" value="1"/>
</dbReference>
<dbReference type="InterPro" id="IPR014729">
    <property type="entry name" value="Rossmann-like_a/b/a_fold"/>
</dbReference>
<evidence type="ECO:0000256" key="9">
    <source>
        <dbReference type="PIRSR" id="PIRSR001589-2"/>
    </source>
</evidence>
<evidence type="ECO:0000256" key="6">
    <source>
        <dbReference type="ARBA" id="ARBA00022962"/>
    </source>
</evidence>
<comment type="catalytic activity">
    <reaction evidence="7">
        <text>L-aspartate + L-glutamine + ATP + H2O = L-asparagine + L-glutamate + AMP + diphosphate + H(+)</text>
        <dbReference type="Rhea" id="RHEA:12228"/>
        <dbReference type="ChEBI" id="CHEBI:15377"/>
        <dbReference type="ChEBI" id="CHEBI:15378"/>
        <dbReference type="ChEBI" id="CHEBI:29985"/>
        <dbReference type="ChEBI" id="CHEBI:29991"/>
        <dbReference type="ChEBI" id="CHEBI:30616"/>
        <dbReference type="ChEBI" id="CHEBI:33019"/>
        <dbReference type="ChEBI" id="CHEBI:58048"/>
        <dbReference type="ChEBI" id="CHEBI:58359"/>
        <dbReference type="ChEBI" id="CHEBI:456215"/>
        <dbReference type="EC" id="6.3.5.4"/>
    </reaction>
</comment>
<dbReference type="Gene3D" id="3.40.50.620">
    <property type="entry name" value="HUPs"/>
    <property type="match status" value="1"/>
</dbReference>
<dbReference type="GO" id="GO:0004066">
    <property type="term" value="F:asparagine synthase (glutamine-hydrolyzing) activity"/>
    <property type="evidence" value="ECO:0007669"/>
    <property type="project" value="UniProtKB-EC"/>
</dbReference>
<evidence type="ECO:0000313" key="12">
    <source>
        <dbReference type="Proteomes" id="UP000054858"/>
    </source>
</evidence>
<evidence type="ECO:0000256" key="1">
    <source>
        <dbReference type="ARBA" id="ARBA00005187"/>
    </source>
</evidence>
<feature type="active site" description="For GATase activity" evidence="8">
    <location>
        <position position="2"/>
    </location>
</feature>
<accession>A0A0W0WXH4</accession>
<dbReference type="SUPFAM" id="SSF52402">
    <property type="entry name" value="Adenine nucleotide alpha hydrolases-like"/>
    <property type="match status" value="1"/>
</dbReference>
<dbReference type="InterPro" id="IPR006426">
    <property type="entry name" value="Asn_synth_AEB"/>
</dbReference>
<dbReference type="PANTHER" id="PTHR43284:SF1">
    <property type="entry name" value="ASPARAGINE SYNTHETASE"/>
    <property type="match status" value="1"/>
</dbReference>
<dbReference type="PANTHER" id="PTHR43284">
    <property type="entry name" value="ASPARAGINE SYNTHETASE (GLUTAMINE-HYDROLYZING)"/>
    <property type="match status" value="1"/>
</dbReference>
<dbReference type="PROSITE" id="PS51278">
    <property type="entry name" value="GATASE_TYPE_2"/>
    <property type="match status" value="1"/>
</dbReference>
<keyword evidence="8" id="KW-0028">Amino-acid biosynthesis</keyword>
<dbReference type="Proteomes" id="UP000054858">
    <property type="component" value="Unassembled WGS sequence"/>
</dbReference>
<dbReference type="Pfam" id="PF00733">
    <property type="entry name" value="Asn_synthase"/>
    <property type="match status" value="1"/>
</dbReference>
<evidence type="ECO:0000256" key="2">
    <source>
        <dbReference type="ARBA" id="ARBA00005752"/>
    </source>
</evidence>
<dbReference type="EC" id="6.3.5.4" evidence="3"/>
<dbReference type="GO" id="GO:0005829">
    <property type="term" value="C:cytosol"/>
    <property type="evidence" value="ECO:0007669"/>
    <property type="project" value="TreeGrafter"/>
</dbReference>
<keyword evidence="8" id="KW-0061">Asparagine biosynthesis</keyword>
<evidence type="ECO:0000256" key="4">
    <source>
        <dbReference type="ARBA" id="ARBA00022741"/>
    </source>
</evidence>
<evidence type="ECO:0000259" key="10">
    <source>
        <dbReference type="PROSITE" id="PS51278"/>
    </source>
</evidence>
<gene>
    <name evidence="11" type="ORF">Loak_2158</name>
</gene>
<dbReference type="SUPFAM" id="SSF56235">
    <property type="entry name" value="N-terminal nucleophile aminohydrolases (Ntn hydrolases)"/>
    <property type="match status" value="1"/>
</dbReference>
<dbReference type="CDD" id="cd01991">
    <property type="entry name" value="Asn_synthase_B_C"/>
    <property type="match status" value="1"/>
</dbReference>
<evidence type="ECO:0000256" key="8">
    <source>
        <dbReference type="PIRSR" id="PIRSR001589-1"/>
    </source>
</evidence>
<dbReference type="GO" id="GO:0005524">
    <property type="term" value="F:ATP binding"/>
    <property type="evidence" value="ECO:0007669"/>
    <property type="project" value="UniProtKB-KW"/>
</dbReference>
<dbReference type="InterPro" id="IPR033738">
    <property type="entry name" value="AsnB_N"/>
</dbReference>
<feature type="domain" description="Glutamine amidotransferase type-2" evidence="10">
    <location>
        <begin position="2"/>
        <end position="235"/>
    </location>
</feature>
<protein>
    <recommendedName>
        <fullName evidence="3">asparagine synthase (glutamine-hydrolyzing)</fullName>
        <ecNumber evidence="3">6.3.5.4</ecNumber>
    </recommendedName>
</protein>
<feature type="binding site" evidence="9">
    <location>
        <position position="122"/>
    </location>
    <ligand>
        <name>L-glutamine</name>
        <dbReference type="ChEBI" id="CHEBI:58359"/>
    </ligand>
</feature>
<organism evidence="11 12">
    <name type="scientific">Legionella oakridgensis</name>
    <dbReference type="NCBI Taxonomy" id="29423"/>
    <lineage>
        <taxon>Bacteria</taxon>
        <taxon>Pseudomonadati</taxon>
        <taxon>Pseudomonadota</taxon>
        <taxon>Gammaproteobacteria</taxon>
        <taxon>Legionellales</taxon>
        <taxon>Legionellaceae</taxon>
        <taxon>Legionella</taxon>
    </lineage>
</organism>